<dbReference type="Proteomes" id="UP000481153">
    <property type="component" value="Unassembled WGS sequence"/>
</dbReference>
<dbReference type="AlphaFoldDB" id="A0A6G0W9X7"/>
<gene>
    <name evidence="1" type="ORF">Ae201684_017230</name>
</gene>
<name>A0A6G0W9X7_9STRA</name>
<evidence type="ECO:0000313" key="2">
    <source>
        <dbReference type="Proteomes" id="UP000481153"/>
    </source>
</evidence>
<accession>A0A6G0W9X7</accession>
<organism evidence="1 2">
    <name type="scientific">Aphanomyces euteiches</name>
    <dbReference type="NCBI Taxonomy" id="100861"/>
    <lineage>
        <taxon>Eukaryota</taxon>
        <taxon>Sar</taxon>
        <taxon>Stramenopiles</taxon>
        <taxon>Oomycota</taxon>
        <taxon>Saprolegniomycetes</taxon>
        <taxon>Saprolegniales</taxon>
        <taxon>Verrucalvaceae</taxon>
        <taxon>Aphanomyces</taxon>
    </lineage>
</organism>
<dbReference type="InterPro" id="IPR032675">
    <property type="entry name" value="LRR_dom_sf"/>
</dbReference>
<reference evidence="1 2" key="1">
    <citation type="submission" date="2019-07" db="EMBL/GenBank/DDBJ databases">
        <title>Genomics analysis of Aphanomyces spp. identifies a new class of oomycete effector associated with host adaptation.</title>
        <authorList>
            <person name="Gaulin E."/>
        </authorList>
    </citation>
    <scope>NUCLEOTIDE SEQUENCE [LARGE SCALE GENOMIC DNA]</scope>
    <source>
        <strain evidence="1 2">ATCC 201684</strain>
    </source>
</reference>
<dbReference type="SUPFAM" id="SSF52047">
    <property type="entry name" value="RNI-like"/>
    <property type="match status" value="1"/>
</dbReference>
<dbReference type="Gene3D" id="3.80.10.10">
    <property type="entry name" value="Ribonuclease Inhibitor"/>
    <property type="match status" value="1"/>
</dbReference>
<sequence length="457" mass="52086">MKKSKVSISALSLLSVDIVVAIAFYIPDASDLFAFLEALRPYNMLGPLEILLELDQQLDRSSFLWPTLRLPVPLGPWSFSYESIAKFYSTVAISNLNEMAWLKTHLHPKAKLAWFLDEFPATMDILDDYWAGRITQLSVCLRGDSISSTTKVLHRLHNLVSLEVYDSPNINLHDDELRQYHAAWDDIFELAAKSNHLVELKISPEFHSMLALNTEDLIDWFDRQPVRVFECTWGDWLAIDFDLKQELYQAMFNCPTMDTLRLNCCRFRDVDFSQLTFSMRSMQFKNCFSDTNFITQLATRLKGSSVVELEFSDYRDDSVDGLECLLQVLPQTSIIRLKMDGLPFQSLNLHALLPLLENCTLKSLSLLGENFSSAFANALAASLQNNKTICELNLYCRDIAIADMRLLIQSMRDPSRGMLSKTIHLKISHLDTLDALALETLLKYAAHCGICLTDLNL</sequence>
<keyword evidence="2" id="KW-1185">Reference proteome</keyword>
<evidence type="ECO:0000313" key="1">
    <source>
        <dbReference type="EMBL" id="KAF0723992.1"/>
    </source>
</evidence>
<dbReference type="VEuPathDB" id="FungiDB:AeMF1_006505"/>
<comment type="caution">
    <text evidence="1">The sequence shown here is derived from an EMBL/GenBank/DDBJ whole genome shotgun (WGS) entry which is preliminary data.</text>
</comment>
<dbReference type="EMBL" id="VJMJ01000289">
    <property type="protein sequence ID" value="KAF0723992.1"/>
    <property type="molecule type" value="Genomic_DNA"/>
</dbReference>
<protein>
    <submittedName>
        <fullName evidence="1">Uncharacterized protein</fullName>
    </submittedName>
</protein>
<proteinExistence type="predicted"/>